<proteinExistence type="predicted"/>
<name>A0A8H6VX18_MYCCL</name>
<comment type="caution">
    <text evidence="2">The sequence shown here is derived from an EMBL/GenBank/DDBJ whole genome shotgun (WGS) entry which is preliminary data.</text>
</comment>
<dbReference type="Proteomes" id="UP000613580">
    <property type="component" value="Unassembled WGS sequence"/>
</dbReference>
<sequence length="586" mass="63312">MSDPPLKIEPASRPTLVETKPFVLRRVAPVGMPAALVPPKVTDPRPIPTCQHFLDNRPLENPFLTRGPFKALDRAGRAICRIMSRNATRCWSDKDIGRIFSLNQTTIHRAILNCDNYGPPRPQGWLADDEAEDYDVCGDPRFRVEFPPLPATAARPVVKSRRPAPIIPASATASSSTLPSLTPISAVQPQTPTSYPFQRKAKDTFYRRLKNLEDVESDEGVESLPEPPERKPRAPPELGLKRPYPFAETSISDSSYTLSLSGPSGKRVRRETSTNTASNLSTSLAPAQASSSAIALTSDLGASRPSVQSTSSLPLVPSTSIRASPLNPPTDNRVFFPPTGLPRAFSLSSNTSAGGPSRAPSVARTDPAQRTRTPIPLPSPRSHPSPQTPSTPVSRVLLPVQTFTNFLRAAIPSLKEDLSACSAVLERFGFTLSRLHVLAKWDDAAWGALRGLLIARGNVSEARTDFSMSFMQFLQLQAAVKKLDNTQTFSLPINPSAPGATLRDFLQNAMGLDLSPYHDLCVAQGVDAAFVCTWKCPLDGKEDVELRGLLRQALLEGAEVLSGTGRTGMKALEVLALELAIGQIAG</sequence>
<feature type="compositionally biased region" description="Polar residues" evidence="1">
    <location>
        <begin position="187"/>
        <end position="196"/>
    </location>
</feature>
<feature type="region of interest" description="Disordered" evidence="1">
    <location>
        <begin position="303"/>
        <end position="394"/>
    </location>
</feature>
<feature type="compositionally biased region" description="Low complexity" evidence="1">
    <location>
        <begin position="306"/>
        <end position="320"/>
    </location>
</feature>
<feature type="compositionally biased region" description="Low complexity" evidence="1">
    <location>
        <begin position="249"/>
        <end position="265"/>
    </location>
</feature>
<feature type="compositionally biased region" description="Pro residues" evidence="1">
    <location>
        <begin position="375"/>
        <end position="389"/>
    </location>
</feature>
<reference evidence="2" key="1">
    <citation type="submission" date="2020-05" db="EMBL/GenBank/DDBJ databases">
        <title>Mycena genomes resolve the evolution of fungal bioluminescence.</title>
        <authorList>
            <person name="Tsai I.J."/>
        </authorList>
    </citation>
    <scope>NUCLEOTIDE SEQUENCE</scope>
    <source>
        <strain evidence="2">110903Hualien_Pintung</strain>
    </source>
</reference>
<protein>
    <submittedName>
        <fullName evidence="2">Uncharacterized protein</fullName>
    </submittedName>
</protein>
<feature type="compositionally biased region" description="Low complexity" evidence="1">
    <location>
        <begin position="169"/>
        <end position="186"/>
    </location>
</feature>
<feature type="region of interest" description="Disordered" evidence="1">
    <location>
        <begin position="169"/>
        <end position="199"/>
    </location>
</feature>
<organism evidence="2 3">
    <name type="scientific">Mycena chlorophos</name>
    <name type="common">Agaric fungus</name>
    <name type="synonym">Agaricus chlorophos</name>
    <dbReference type="NCBI Taxonomy" id="658473"/>
    <lineage>
        <taxon>Eukaryota</taxon>
        <taxon>Fungi</taxon>
        <taxon>Dikarya</taxon>
        <taxon>Basidiomycota</taxon>
        <taxon>Agaricomycotina</taxon>
        <taxon>Agaricomycetes</taxon>
        <taxon>Agaricomycetidae</taxon>
        <taxon>Agaricales</taxon>
        <taxon>Marasmiineae</taxon>
        <taxon>Mycenaceae</taxon>
        <taxon>Mycena</taxon>
    </lineage>
</organism>
<evidence type="ECO:0000256" key="1">
    <source>
        <dbReference type="SAM" id="MobiDB-lite"/>
    </source>
</evidence>
<feature type="region of interest" description="Disordered" evidence="1">
    <location>
        <begin position="212"/>
        <end position="286"/>
    </location>
</feature>
<accession>A0A8H6VX18</accession>
<dbReference type="AlphaFoldDB" id="A0A8H6VX18"/>
<dbReference type="EMBL" id="JACAZE010000021">
    <property type="protein sequence ID" value="KAF7293298.1"/>
    <property type="molecule type" value="Genomic_DNA"/>
</dbReference>
<dbReference type="OrthoDB" id="3044997at2759"/>
<feature type="compositionally biased region" description="Low complexity" evidence="1">
    <location>
        <begin position="273"/>
        <end position="285"/>
    </location>
</feature>
<evidence type="ECO:0000313" key="2">
    <source>
        <dbReference type="EMBL" id="KAF7293298.1"/>
    </source>
</evidence>
<evidence type="ECO:0000313" key="3">
    <source>
        <dbReference type="Proteomes" id="UP000613580"/>
    </source>
</evidence>
<gene>
    <name evidence="2" type="ORF">HMN09_01209000</name>
</gene>
<keyword evidence="3" id="KW-1185">Reference proteome</keyword>